<dbReference type="Pfam" id="PF05071">
    <property type="entry name" value="NDUFA12"/>
    <property type="match status" value="1"/>
</dbReference>
<dbReference type="AlphaFoldDB" id="A0A1R0GMN4"/>
<evidence type="ECO:0000313" key="3">
    <source>
        <dbReference type="EMBL" id="OLY78142.1"/>
    </source>
</evidence>
<dbReference type="EMBL" id="LSSL01007170">
    <property type="protein sequence ID" value="OLY78142.1"/>
    <property type="molecule type" value="Genomic_DNA"/>
</dbReference>
<proteinExistence type="inferred from homology"/>
<keyword evidence="3" id="KW-0830">Ubiquinone</keyword>
<evidence type="ECO:0000256" key="1">
    <source>
        <dbReference type="ARBA" id="ARBA00007355"/>
    </source>
</evidence>
<keyword evidence="2" id="KW-0813">Transport</keyword>
<keyword evidence="2" id="KW-0999">Mitochondrion inner membrane</keyword>
<organism evidence="3 4">
    <name type="scientific">Smittium mucronatum</name>
    <dbReference type="NCBI Taxonomy" id="133383"/>
    <lineage>
        <taxon>Eukaryota</taxon>
        <taxon>Fungi</taxon>
        <taxon>Fungi incertae sedis</taxon>
        <taxon>Zoopagomycota</taxon>
        <taxon>Kickxellomycotina</taxon>
        <taxon>Harpellomycetes</taxon>
        <taxon>Harpellales</taxon>
        <taxon>Legeriomycetaceae</taxon>
        <taxon>Smittium</taxon>
    </lineage>
</organism>
<comment type="caution">
    <text evidence="3">The sequence shown here is derived from an EMBL/GenBank/DDBJ whole genome shotgun (WGS) entry which is preliminary data.</text>
</comment>
<keyword evidence="2" id="KW-0249">Electron transport</keyword>
<evidence type="ECO:0000313" key="4">
    <source>
        <dbReference type="Proteomes" id="UP000187455"/>
    </source>
</evidence>
<comment type="similarity">
    <text evidence="1 2">Belongs to the complex I NDUFA12 subunit family.</text>
</comment>
<protein>
    <recommendedName>
        <fullName evidence="2">NADH dehydrogenase [ubiquinone] 1 alpha subcomplex subunit</fullName>
    </recommendedName>
</protein>
<keyword evidence="2" id="KW-0496">Mitochondrion</keyword>
<keyword evidence="4" id="KW-1185">Reference proteome</keyword>
<dbReference type="PANTHER" id="PTHR12910">
    <property type="entry name" value="NADH-UBIQUINONE OXIDOREDUCTASE SUBUNIT B17.2"/>
    <property type="match status" value="1"/>
</dbReference>
<evidence type="ECO:0000256" key="2">
    <source>
        <dbReference type="RuleBase" id="RU363103"/>
    </source>
</evidence>
<dbReference type="PANTHER" id="PTHR12910:SF2">
    <property type="entry name" value="NADH DEHYDROGENASE [UBIQUINONE] 1 ALPHA SUBCOMPLEX SUBUNIT 12"/>
    <property type="match status" value="1"/>
</dbReference>
<comment type="subcellular location">
    <subcellularLocation>
        <location evidence="2">Mitochondrion inner membrane</location>
        <topology evidence="2">Peripheral membrane protein</topology>
        <orientation evidence="2">Matrix side</orientation>
    </subcellularLocation>
</comment>
<accession>A0A1R0GMN4</accession>
<keyword evidence="2" id="KW-0679">Respiratory chain</keyword>
<name>A0A1R0GMN4_9FUNG</name>
<sequence length="137" mass="15962">MSLSRYLGFFFKNNLRQNFQIIRKLDDEKHGLLVGTDSFGNQYYENNEERYGRHRWVLPHASVPKSDATQVPPGWNQWLHCFTDEIPKMDESGRVLKDHFWATNEVVPNKTGTRGAYKVYSTASPTVQPWTPTVSER</sequence>
<dbReference type="STRING" id="133383.A0A1R0GMN4"/>
<dbReference type="GO" id="GO:0045271">
    <property type="term" value="C:respiratory chain complex I"/>
    <property type="evidence" value="ECO:0007669"/>
    <property type="project" value="InterPro"/>
</dbReference>
<dbReference type="GO" id="GO:0006979">
    <property type="term" value="P:response to oxidative stress"/>
    <property type="evidence" value="ECO:0007669"/>
    <property type="project" value="TreeGrafter"/>
</dbReference>
<dbReference type="InterPro" id="IPR007763">
    <property type="entry name" value="NDUFA12"/>
</dbReference>
<gene>
    <name evidence="3" type="ORF">AYI68_g7815</name>
</gene>
<dbReference type="Proteomes" id="UP000187455">
    <property type="component" value="Unassembled WGS sequence"/>
</dbReference>
<dbReference type="GO" id="GO:0005743">
    <property type="term" value="C:mitochondrial inner membrane"/>
    <property type="evidence" value="ECO:0007669"/>
    <property type="project" value="UniProtKB-SubCell"/>
</dbReference>
<comment type="function">
    <text evidence="2">Accessory subunit of the mitochondrial membrane respiratory chain NADH dehydrogenase (Complex I), that is believed not to be involved in catalysis. Complex I functions in the transfer of electrons from NADH to the respiratory chain. The immediate electron acceptor for the enzyme is believed to be ubiquinone.</text>
</comment>
<keyword evidence="2" id="KW-0472">Membrane</keyword>
<reference evidence="3 4" key="1">
    <citation type="journal article" date="2016" name="Mol. Biol. Evol.">
        <title>Genome-Wide Survey of Gut Fungi (Harpellales) Reveals the First Horizontally Transferred Ubiquitin Gene from a Mosquito Host.</title>
        <authorList>
            <person name="Wang Y."/>
            <person name="White M.M."/>
            <person name="Kvist S."/>
            <person name="Moncalvo J.M."/>
        </authorList>
    </citation>
    <scope>NUCLEOTIDE SEQUENCE [LARGE SCALE GENOMIC DNA]</scope>
    <source>
        <strain evidence="3 4">ALG-7-W6</strain>
    </source>
</reference>
<dbReference type="OrthoDB" id="274641at2759"/>